<dbReference type="PANTHER" id="PTHR30486:SF6">
    <property type="entry name" value="TYPE IV PILUS RETRACTATION ATPASE PILT"/>
    <property type="match status" value="1"/>
</dbReference>
<organism evidence="3 4">
    <name type="scientific">Brevibacillus formosus</name>
    <dbReference type="NCBI Taxonomy" id="54913"/>
    <lineage>
        <taxon>Bacteria</taxon>
        <taxon>Bacillati</taxon>
        <taxon>Bacillota</taxon>
        <taxon>Bacilli</taxon>
        <taxon>Bacillales</taxon>
        <taxon>Paenibacillaceae</taxon>
        <taxon>Brevibacillus</taxon>
    </lineage>
</organism>
<feature type="domain" description="Bacterial type II secretion system protein E" evidence="2">
    <location>
        <begin position="168"/>
        <end position="361"/>
    </location>
</feature>
<proteinExistence type="inferred from homology"/>
<dbReference type="AlphaFoldDB" id="A0A220MRI3"/>
<reference evidence="3 4" key="1">
    <citation type="submission" date="2016-11" db="EMBL/GenBank/DDBJ databases">
        <authorList>
            <person name="Jaros S."/>
            <person name="Januszkiewicz K."/>
            <person name="Wedrychowicz H."/>
        </authorList>
    </citation>
    <scope>NUCLEOTIDE SEQUENCE [LARGE SCALE GENOMIC DNA]</scope>
    <source>
        <strain evidence="3 4">NF2</strain>
    </source>
</reference>
<dbReference type="GO" id="GO:0016887">
    <property type="term" value="F:ATP hydrolysis activity"/>
    <property type="evidence" value="ECO:0007669"/>
    <property type="project" value="InterPro"/>
</dbReference>
<dbReference type="Proteomes" id="UP000197781">
    <property type="component" value="Chromosome"/>
</dbReference>
<sequence length="450" mass="52111">MRGIEREQPVNSDIQTIEDIKQVARDYLNHFGKTREEKLEMQRILALAEQGDRDSHNHIILRLQHYFEEVLQRPVTEQILPHVNGYEGLTFSTYGWGILDAVLHLSPWVEEVRISANRNIAYLEQGVKKILSYTPSWKEVETLQQKLTNTAGLSFNEKKPRLSGYLHSLKARLTMFTFPYSRVPTILVRRFTTPAFSLDQLRTQQQPAFDERIQWLMEQQVYGRSNVLVIGPMAAGKTTLMMCMLKLKDPRTEYITIFESEHEMRFGDIWPGEVIELQNVEEIGIELGHCFKDMYRSTANTILIGEIREPIEAYHFINAGIRGTDATIGAMHERFAHRALHDLTDLVYQYGGRSVELTQERISRAVNFVNSLTYRNSGHRFIDAIHTTEWNSAFNRVESIPLVGRNMQTGAYEWTGNQLSPHLVEYMCYVGKADMEVLKELRLTDISRQL</sequence>
<dbReference type="KEGG" id="bfm:BP422_26150"/>
<dbReference type="SUPFAM" id="SSF52540">
    <property type="entry name" value="P-loop containing nucleoside triphosphate hydrolases"/>
    <property type="match status" value="1"/>
</dbReference>
<dbReference type="Pfam" id="PF00437">
    <property type="entry name" value="T2SSE"/>
    <property type="match status" value="1"/>
</dbReference>
<protein>
    <submittedName>
        <fullName evidence="3">Pilus assembly protein CpaF</fullName>
    </submittedName>
</protein>
<evidence type="ECO:0000313" key="4">
    <source>
        <dbReference type="Proteomes" id="UP000197781"/>
    </source>
</evidence>
<accession>A0A220MRI3</accession>
<dbReference type="InterPro" id="IPR050921">
    <property type="entry name" value="T4SS_GSP_E_ATPase"/>
</dbReference>
<gene>
    <name evidence="3" type="ORF">BP422_26150</name>
</gene>
<evidence type="ECO:0000313" key="3">
    <source>
        <dbReference type="EMBL" id="ASJ57671.1"/>
    </source>
</evidence>
<dbReference type="Gene3D" id="3.40.50.300">
    <property type="entry name" value="P-loop containing nucleotide triphosphate hydrolases"/>
    <property type="match status" value="1"/>
</dbReference>
<comment type="similarity">
    <text evidence="1">Belongs to the GSP E family.</text>
</comment>
<dbReference type="RefSeq" id="WP_088911036.1">
    <property type="nucleotide sequence ID" value="NZ_CP018145.1"/>
</dbReference>
<dbReference type="InterPro" id="IPR027417">
    <property type="entry name" value="P-loop_NTPase"/>
</dbReference>
<dbReference type="InterPro" id="IPR001482">
    <property type="entry name" value="T2SS/T4SS_dom"/>
</dbReference>
<dbReference type="EMBL" id="CP018145">
    <property type="protein sequence ID" value="ASJ57671.1"/>
    <property type="molecule type" value="Genomic_DNA"/>
</dbReference>
<evidence type="ECO:0000256" key="1">
    <source>
        <dbReference type="ARBA" id="ARBA00006611"/>
    </source>
</evidence>
<evidence type="ECO:0000259" key="2">
    <source>
        <dbReference type="Pfam" id="PF00437"/>
    </source>
</evidence>
<name>A0A220MRI3_9BACL</name>
<dbReference type="PANTHER" id="PTHR30486">
    <property type="entry name" value="TWITCHING MOTILITY PROTEIN PILT"/>
    <property type="match status" value="1"/>
</dbReference>